<dbReference type="Proteomes" id="UP001189429">
    <property type="component" value="Unassembled WGS sequence"/>
</dbReference>
<accession>A0ABN9WK48</accession>
<evidence type="ECO:0000313" key="1">
    <source>
        <dbReference type="EMBL" id="CAK0886278.1"/>
    </source>
</evidence>
<organism evidence="1 2">
    <name type="scientific">Prorocentrum cordatum</name>
    <dbReference type="NCBI Taxonomy" id="2364126"/>
    <lineage>
        <taxon>Eukaryota</taxon>
        <taxon>Sar</taxon>
        <taxon>Alveolata</taxon>
        <taxon>Dinophyceae</taxon>
        <taxon>Prorocentrales</taxon>
        <taxon>Prorocentraceae</taxon>
        <taxon>Prorocentrum</taxon>
    </lineage>
</organism>
<keyword evidence="2" id="KW-1185">Reference proteome</keyword>
<reference evidence="1" key="1">
    <citation type="submission" date="2023-10" db="EMBL/GenBank/DDBJ databases">
        <authorList>
            <person name="Chen Y."/>
            <person name="Shah S."/>
            <person name="Dougan E. K."/>
            <person name="Thang M."/>
            <person name="Chan C."/>
        </authorList>
    </citation>
    <scope>NUCLEOTIDE SEQUENCE [LARGE SCALE GENOMIC DNA]</scope>
</reference>
<protein>
    <recommendedName>
        <fullName evidence="3">Secreted protein</fullName>
    </recommendedName>
</protein>
<sequence length="82" mass="8998">MGGRWAGFQQLERPEWCVGFLCFLAARVRSHAVSRRCAGTTTAREPGTTNTNFRLCGRCAVADYLPGLATAGGAWWPEPPWV</sequence>
<evidence type="ECO:0008006" key="3">
    <source>
        <dbReference type="Google" id="ProtNLM"/>
    </source>
</evidence>
<name>A0ABN9WK48_9DINO</name>
<proteinExistence type="predicted"/>
<evidence type="ECO:0000313" key="2">
    <source>
        <dbReference type="Proteomes" id="UP001189429"/>
    </source>
</evidence>
<gene>
    <name evidence="1" type="ORF">PCOR1329_LOCUS67672</name>
</gene>
<dbReference type="EMBL" id="CAUYUJ010018782">
    <property type="protein sequence ID" value="CAK0886278.1"/>
    <property type="molecule type" value="Genomic_DNA"/>
</dbReference>
<comment type="caution">
    <text evidence="1">The sequence shown here is derived from an EMBL/GenBank/DDBJ whole genome shotgun (WGS) entry which is preliminary data.</text>
</comment>